<dbReference type="Pfam" id="PF13041">
    <property type="entry name" value="PPR_2"/>
    <property type="match status" value="2"/>
</dbReference>
<dbReference type="InterPro" id="IPR046960">
    <property type="entry name" value="PPR_At4g14850-like_plant"/>
</dbReference>
<dbReference type="AlphaFoldDB" id="A0A1D1XER4"/>
<dbReference type="Pfam" id="PF20431">
    <property type="entry name" value="E_motif"/>
    <property type="match status" value="1"/>
</dbReference>
<gene>
    <name evidence="3" type="primary">PCMP-E49</name>
    <name evidence="3" type="ORF">g.7069</name>
</gene>
<name>A0A1D1XER4_9ARAE</name>
<reference evidence="3" key="1">
    <citation type="submission" date="2015-07" db="EMBL/GenBank/DDBJ databases">
        <title>Transcriptome Assembly of Anthurium amnicola.</title>
        <authorList>
            <person name="Suzuki J."/>
        </authorList>
    </citation>
    <scope>NUCLEOTIDE SEQUENCE</scope>
</reference>
<feature type="repeat" description="PPR" evidence="2">
    <location>
        <begin position="230"/>
        <end position="260"/>
    </location>
</feature>
<feature type="non-terminal residue" evidence="3">
    <location>
        <position position="1"/>
    </location>
</feature>
<dbReference type="NCBIfam" id="TIGR00756">
    <property type="entry name" value="PPR"/>
    <property type="match status" value="4"/>
</dbReference>
<feature type="repeat" description="PPR" evidence="2">
    <location>
        <begin position="302"/>
        <end position="336"/>
    </location>
</feature>
<proteinExistence type="predicted"/>
<sequence length="694" mass="77045">WSCEARGRGTLEFLERGGSGWMKAAIPLLQEATTLPHAAATSPLWRALTSIRNGSLYDYRAYGDLIQHCADRRLFLQGRLLHARVLLLSVVPDNFLGSKLISFYSKCGRLEEAHRVFDDIPHKNLFSFNAMLIAYSLHHQPFEALGIFSRIASSDLALKADAFSISCSLKCLSLLCPSVPHLVGEEIHGYVLRHGLDADLFVSNGLVTLYARLGNMGLARKVFDFMPERDIVSWNAMISGYSQGGYYEQCLRLYEEMEGVRDDLRPDGVTVVSVLHACSQLKDLIFGMRVHKSLGENGIDVDTAVWNSIIAFYARCGSLDYARRLFEDMREKDEVTYGAMISGYMSHGFVGQAMELFQQIGKPVMSTWNAVISGLVQNNCHFDVPEIFHKMQYTGFRPNSVTLSSILPSISVFSSLLAGKQIHGYAIKNDCDENIYVVSALIDMYGKAGLLHSAKRVFLRCATRSVIVWTAIISAYAAHGDADTALSLFWEMLGSGTCPDDVTLTAVLSACAHARLVDQARQIFESLMPECGIIPQLEQYACMVGVLSRAGMLEEAVDFMQHMPGEPNAKAWGALLNGASIHGDVELGGYAFSRLMEMEPENTGNYVVMANLYTRAGKVEEAEMVREKMRNMGLTKIPGCSWIEMADGLHGFVARDTSNVRSEAMYMMLDSLIEFAREYGYVSKLELDDETICI</sequence>
<dbReference type="Gene3D" id="1.25.40.10">
    <property type="entry name" value="Tetratricopeptide repeat domain"/>
    <property type="match status" value="6"/>
</dbReference>
<keyword evidence="1" id="KW-0677">Repeat</keyword>
<dbReference type="PANTHER" id="PTHR47926">
    <property type="entry name" value="PENTATRICOPEPTIDE REPEAT-CONTAINING PROTEIN"/>
    <property type="match status" value="1"/>
</dbReference>
<dbReference type="InterPro" id="IPR011990">
    <property type="entry name" value="TPR-like_helical_dom_sf"/>
</dbReference>
<feature type="repeat" description="PPR" evidence="2">
    <location>
        <begin position="465"/>
        <end position="499"/>
    </location>
</feature>
<dbReference type="SUPFAM" id="SSF48452">
    <property type="entry name" value="TPR-like"/>
    <property type="match status" value="1"/>
</dbReference>
<dbReference type="Pfam" id="PF01535">
    <property type="entry name" value="PPR"/>
    <property type="match status" value="7"/>
</dbReference>
<feature type="repeat" description="PPR" evidence="2">
    <location>
        <begin position="602"/>
        <end position="636"/>
    </location>
</feature>
<accession>A0A1D1XER4</accession>
<evidence type="ECO:0000256" key="1">
    <source>
        <dbReference type="ARBA" id="ARBA00022737"/>
    </source>
</evidence>
<feature type="repeat" description="PPR" evidence="2">
    <location>
        <begin position="500"/>
        <end position="535"/>
    </location>
</feature>
<dbReference type="FunFam" id="1.25.40.10:FF:000344">
    <property type="entry name" value="Pentatricopeptide repeat-containing protein"/>
    <property type="match status" value="1"/>
</dbReference>
<dbReference type="GO" id="GO:0003723">
    <property type="term" value="F:RNA binding"/>
    <property type="evidence" value="ECO:0007669"/>
    <property type="project" value="InterPro"/>
</dbReference>
<feature type="repeat" description="PPR" evidence="2">
    <location>
        <begin position="93"/>
        <end position="127"/>
    </location>
</feature>
<evidence type="ECO:0000256" key="2">
    <source>
        <dbReference type="PROSITE-ProRule" id="PRU00708"/>
    </source>
</evidence>
<dbReference type="PANTHER" id="PTHR47926:SF472">
    <property type="entry name" value="REPEAT (PPR) SUPERFAMILY PROTEIN, PUTATIVE-RELATED"/>
    <property type="match status" value="1"/>
</dbReference>
<dbReference type="InterPro" id="IPR002885">
    <property type="entry name" value="PPR_rpt"/>
</dbReference>
<protein>
    <submittedName>
        <fullName evidence="3">Pentatricopeptide repeat-containing protein At2g37310</fullName>
    </submittedName>
</protein>
<dbReference type="PROSITE" id="PS51375">
    <property type="entry name" value="PPR"/>
    <property type="match status" value="7"/>
</dbReference>
<feature type="repeat" description="PPR" evidence="2">
    <location>
        <begin position="364"/>
        <end position="398"/>
    </location>
</feature>
<evidence type="ECO:0000313" key="3">
    <source>
        <dbReference type="EMBL" id="JAT40721.1"/>
    </source>
</evidence>
<dbReference type="FunFam" id="1.25.40.10:FF:000090">
    <property type="entry name" value="Pentatricopeptide repeat-containing protein, chloroplastic"/>
    <property type="match status" value="1"/>
</dbReference>
<organism evidence="3">
    <name type="scientific">Anthurium amnicola</name>
    <dbReference type="NCBI Taxonomy" id="1678845"/>
    <lineage>
        <taxon>Eukaryota</taxon>
        <taxon>Viridiplantae</taxon>
        <taxon>Streptophyta</taxon>
        <taxon>Embryophyta</taxon>
        <taxon>Tracheophyta</taxon>
        <taxon>Spermatophyta</taxon>
        <taxon>Magnoliopsida</taxon>
        <taxon>Liliopsida</taxon>
        <taxon>Araceae</taxon>
        <taxon>Pothoideae</taxon>
        <taxon>Potheae</taxon>
        <taxon>Anthurium</taxon>
    </lineage>
</organism>
<dbReference type="GO" id="GO:0009451">
    <property type="term" value="P:RNA modification"/>
    <property type="evidence" value="ECO:0007669"/>
    <property type="project" value="InterPro"/>
</dbReference>
<dbReference type="InterPro" id="IPR046848">
    <property type="entry name" value="E_motif"/>
</dbReference>
<dbReference type="EMBL" id="GDJX01027215">
    <property type="protein sequence ID" value="JAT40721.1"/>
    <property type="molecule type" value="Transcribed_RNA"/>
</dbReference>